<evidence type="ECO:0000313" key="3">
    <source>
        <dbReference type="Proteomes" id="UP000244005"/>
    </source>
</evidence>
<evidence type="ECO:0000313" key="2">
    <source>
        <dbReference type="EMBL" id="PTQ49323.1"/>
    </source>
</evidence>
<dbReference type="EMBL" id="KZ772675">
    <property type="protein sequence ID" value="PTQ49323.1"/>
    <property type="molecule type" value="Genomic_DNA"/>
</dbReference>
<protein>
    <submittedName>
        <fullName evidence="2">Uncharacterized protein</fullName>
    </submittedName>
</protein>
<sequence>MQPPPQSKRSSQPARLRRSWHEPTDRLSGAKDQSRGAKSRSGISNWPIRRLSPHQNHLFIMLIANEGSGWSSSIPRHSAR</sequence>
<organism evidence="2 3">
    <name type="scientific">Marchantia polymorpha</name>
    <name type="common">Common liverwort</name>
    <name type="synonym">Marchantia aquatica</name>
    <dbReference type="NCBI Taxonomy" id="3197"/>
    <lineage>
        <taxon>Eukaryota</taxon>
        <taxon>Viridiplantae</taxon>
        <taxon>Streptophyta</taxon>
        <taxon>Embryophyta</taxon>
        <taxon>Marchantiophyta</taxon>
        <taxon>Marchantiopsida</taxon>
        <taxon>Marchantiidae</taxon>
        <taxon>Marchantiales</taxon>
        <taxon>Marchantiaceae</taxon>
        <taxon>Marchantia</taxon>
    </lineage>
</organism>
<dbReference type="Gramene" id="Mp7g11860.1">
    <property type="protein sequence ID" value="Mp7g11860.1.cds1"/>
    <property type="gene ID" value="Mp7g11860"/>
</dbReference>
<keyword evidence="3" id="KW-1185">Reference proteome</keyword>
<proteinExistence type="predicted"/>
<dbReference type="Proteomes" id="UP000244005">
    <property type="component" value="Unassembled WGS sequence"/>
</dbReference>
<name>A0A2R6XT95_MARPO</name>
<evidence type="ECO:0000256" key="1">
    <source>
        <dbReference type="SAM" id="MobiDB-lite"/>
    </source>
</evidence>
<feature type="region of interest" description="Disordered" evidence="1">
    <location>
        <begin position="1"/>
        <end position="49"/>
    </location>
</feature>
<feature type="compositionally biased region" description="Basic and acidic residues" evidence="1">
    <location>
        <begin position="19"/>
        <end position="35"/>
    </location>
</feature>
<reference evidence="3" key="1">
    <citation type="journal article" date="2017" name="Cell">
        <title>Insights into land plant evolution garnered from the Marchantia polymorpha genome.</title>
        <authorList>
            <person name="Bowman J.L."/>
            <person name="Kohchi T."/>
            <person name="Yamato K.T."/>
            <person name="Jenkins J."/>
            <person name="Shu S."/>
            <person name="Ishizaki K."/>
            <person name="Yamaoka S."/>
            <person name="Nishihama R."/>
            <person name="Nakamura Y."/>
            <person name="Berger F."/>
            <person name="Adam C."/>
            <person name="Aki S.S."/>
            <person name="Althoff F."/>
            <person name="Araki T."/>
            <person name="Arteaga-Vazquez M.A."/>
            <person name="Balasubrmanian S."/>
            <person name="Barry K."/>
            <person name="Bauer D."/>
            <person name="Boehm C.R."/>
            <person name="Briginshaw L."/>
            <person name="Caballero-Perez J."/>
            <person name="Catarino B."/>
            <person name="Chen F."/>
            <person name="Chiyoda S."/>
            <person name="Chovatia M."/>
            <person name="Davies K.M."/>
            <person name="Delmans M."/>
            <person name="Demura T."/>
            <person name="Dierschke T."/>
            <person name="Dolan L."/>
            <person name="Dorantes-Acosta A.E."/>
            <person name="Eklund D.M."/>
            <person name="Florent S.N."/>
            <person name="Flores-Sandoval E."/>
            <person name="Fujiyama A."/>
            <person name="Fukuzawa H."/>
            <person name="Galik B."/>
            <person name="Grimanelli D."/>
            <person name="Grimwood J."/>
            <person name="Grossniklaus U."/>
            <person name="Hamada T."/>
            <person name="Haseloff J."/>
            <person name="Hetherington A.J."/>
            <person name="Higo A."/>
            <person name="Hirakawa Y."/>
            <person name="Hundley H.N."/>
            <person name="Ikeda Y."/>
            <person name="Inoue K."/>
            <person name="Inoue S.I."/>
            <person name="Ishida S."/>
            <person name="Jia Q."/>
            <person name="Kakita M."/>
            <person name="Kanazawa T."/>
            <person name="Kawai Y."/>
            <person name="Kawashima T."/>
            <person name="Kennedy M."/>
            <person name="Kinose K."/>
            <person name="Kinoshita T."/>
            <person name="Kohara Y."/>
            <person name="Koide E."/>
            <person name="Komatsu K."/>
            <person name="Kopischke S."/>
            <person name="Kubo M."/>
            <person name="Kyozuka J."/>
            <person name="Lagercrantz U."/>
            <person name="Lin S.S."/>
            <person name="Lindquist E."/>
            <person name="Lipzen A.M."/>
            <person name="Lu C.W."/>
            <person name="De Luna E."/>
            <person name="Martienssen R.A."/>
            <person name="Minamino N."/>
            <person name="Mizutani M."/>
            <person name="Mizutani M."/>
            <person name="Mochizuki N."/>
            <person name="Monte I."/>
            <person name="Mosher R."/>
            <person name="Nagasaki H."/>
            <person name="Nakagami H."/>
            <person name="Naramoto S."/>
            <person name="Nishitani K."/>
            <person name="Ohtani M."/>
            <person name="Okamoto T."/>
            <person name="Okumura M."/>
            <person name="Phillips J."/>
            <person name="Pollak B."/>
            <person name="Reinders A."/>
            <person name="Rovekamp M."/>
            <person name="Sano R."/>
            <person name="Sawa S."/>
            <person name="Schmid M.W."/>
            <person name="Shirakawa M."/>
            <person name="Solano R."/>
            <person name="Spunde A."/>
            <person name="Suetsugu N."/>
            <person name="Sugano S."/>
            <person name="Sugiyama A."/>
            <person name="Sun R."/>
            <person name="Suzuki Y."/>
            <person name="Takenaka M."/>
            <person name="Takezawa D."/>
            <person name="Tomogane H."/>
            <person name="Tsuzuki M."/>
            <person name="Ueda T."/>
            <person name="Umeda M."/>
            <person name="Ward J.M."/>
            <person name="Watanabe Y."/>
            <person name="Yazaki K."/>
            <person name="Yokoyama R."/>
            <person name="Yoshitake Y."/>
            <person name="Yotsui I."/>
            <person name="Zachgo S."/>
            <person name="Schmutz J."/>
        </authorList>
    </citation>
    <scope>NUCLEOTIDE SEQUENCE [LARGE SCALE GENOMIC DNA]</scope>
    <source>
        <strain evidence="3">Tak-1</strain>
    </source>
</reference>
<accession>A0A2R6XT95</accession>
<gene>
    <name evidence="2" type="ORF">MARPO_0003s0197</name>
</gene>
<dbReference type="AlphaFoldDB" id="A0A2R6XT95"/>